<evidence type="ECO:0000313" key="2">
    <source>
        <dbReference type="EMBL" id="SDM96700.1"/>
    </source>
</evidence>
<evidence type="ECO:0000259" key="1">
    <source>
        <dbReference type="PROSITE" id="PS51708"/>
    </source>
</evidence>
<dbReference type="Pfam" id="PF05235">
    <property type="entry name" value="CHAD"/>
    <property type="match status" value="1"/>
</dbReference>
<dbReference type="InterPro" id="IPR007899">
    <property type="entry name" value="CHAD_dom"/>
</dbReference>
<proteinExistence type="predicted"/>
<feature type="domain" description="CHAD" evidence="1">
    <location>
        <begin position="7"/>
        <end position="299"/>
    </location>
</feature>
<accession>A0A1G9XIY7</accession>
<dbReference type="Proteomes" id="UP000199004">
    <property type="component" value="Unassembled WGS sequence"/>
</dbReference>
<gene>
    <name evidence="2" type="ORF">SAMN05192576_1387</name>
</gene>
<dbReference type="AlphaFoldDB" id="A0A1G9XIY7"/>
<dbReference type="STRING" id="1005944.SAMN05192576_1387"/>
<dbReference type="InterPro" id="IPR038186">
    <property type="entry name" value="CHAD_dom_sf"/>
</dbReference>
<organism evidence="2 3">
    <name type="scientific">Nocardioides szechwanensis</name>
    <dbReference type="NCBI Taxonomy" id="1005944"/>
    <lineage>
        <taxon>Bacteria</taxon>
        <taxon>Bacillati</taxon>
        <taxon>Actinomycetota</taxon>
        <taxon>Actinomycetes</taxon>
        <taxon>Propionibacteriales</taxon>
        <taxon>Nocardioidaceae</taxon>
        <taxon>Nocardioides</taxon>
    </lineage>
</organism>
<dbReference type="EMBL" id="FNIC01000001">
    <property type="protein sequence ID" value="SDM96700.1"/>
    <property type="molecule type" value="Genomic_DNA"/>
</dbReference>
<dbReference type="PROSITE" id="PS51708">
    <property type="entry name" value="CHAD"/>
    <property type="match status" value="1"/>
</dbReference>
<sequence>MVAVTLEQPTGSVFVDYLGQHRNRLLEQDALLRSGEQESVHQMRVAARRMRSALAAYRPVLAGDTPAALTDELRWLGGVLAPARDAQVLQARLDGILRQEPAALVRGPVSQRIDTELGAWARDGRAAAQVALGGERYARLLSDLGVLVDSPPFDESAARPARTLLPKLLRSDLARVHRRHRVWERTDDPALKEHHLHQVRKAAKRLRYAAESAAPVLGEPAARLAGLAEALQELLGEHQDTVVTRSVLLDIAAHAQEAGEDTFTFGRLHALEEARADAIVAAYPAVLAGLPDGGLRKWLRG</sequence>
<dbReference type="OrthoDB" id="9777271at2"/>
<dbReference type="SMART" id="SM00880">
    <property type="entry name" value="CHAD"/>
    <property type="match status" value="1"/>
</dbReference>
<protein>
    <submittedName>
        <fullName evidence="2">CHAD domain-containing protein</fullName>
    </submittedName>
</protein>
<keyword evidence="3" id="KW-1185">Reference proteome</keyword>
<name>A0A1G9XIY7_9ACTN</name>
<dbReference type="PANTHER" id="PTHR39339:SF1">
    <property type="entry name" value="CHAD DOMAIN-CONTAINING PROTEIN"/>
    <property type="match status" value="1"/>
</dbReference>
<dbReference type="Gene3D" id="1.40.20.10">
    <property type="entry name" value="CHAD domain"/>
    <property type="match status" value="1"/>
</dbReference>
<evidence type="ECO:0000313" key="3">
    <source>
        <dbReference type="Proteomes" id="UP000199004"/>
    </source>
</evidence>
<dbReference type="PANTHER" id="PTHR39339">
    <property type="entry name" value="SLR1444 PROTEIN"/>
    <property type="match status" value="1"/>
</dbReference>
<reference evidence="2 3" key="1">
    <citation type="submission" date="2016-10" db="EMBL/GenBank/DDBJ databases">
        <authorList>
            <person name="de Groot N.N."/>
        </authorList>
    </citation>
    <scope>NUCLEOTIDE SEQUENCE [LARGE SCALE GENOMIC DNA]</scope>
    <source>
        <strain evidence="2 3">CGMCC 1.11147</strain>
    </source>
</reference>